<dbReference type="Proteomes" id="UP001497383">
    <property type="component" value="Chromosome 3"/>
</dbReference>
<dbReference type="SMART" id="SM01131">
    <property type="entry name" value="DHHA2"/>
    <property type="match status" value="1"/>
</dbReference>
<name>A0ABP0ZMA8_9ASCO</name>
<evidence type="ECO:0000313" key="6">
    <source>
        <dbReference type="EMBL" id="CAK9438330.1"/>
    </source>
</evidence>
<gene>
    <name evidence="6" type="ORF">LODBEIA_P25540</name>
</gene>
<protein>
    <recommendedName>
        <fullName evidence="5">DHHA2 domain-containing protein</fullName>
    </recommendedName>
</protein>
<organism evidence="6 7">
    <name type="scientific">Lodderomyces beijingensis</name>
    <dbReference type="NCBI Taxonomy" id="1775926"/>
    <lineage>
        <taxon>Eukaryota</taxon>
        <taxon>Fungi</taxon>
        <taxon>Dikarya</taxon>
        <taxon>Ascomycota</taxon>
        <taxon>Saccharomycotina</taxon>
        <taxon>Pichiomycetes</taxon>
        <taxon>Debaryomycetaceae</taxon>
        <taxon>Candida/Lodderomyces clade</taxon>
        <taxon>Lodderomyces</taxon>
    </lineage>
</organism>
<evidence type="ECO:0000256" key="3">
    <source>
        <dbReference type="ARBA" id="ARBA00022801"/>
    </source>
</evidence>
<evidence type="ECO:0000259" key="5">
    <source>
        <dbReference type="SMART" id="SM01131"/>
    </source>
</evidence>
<evidence type="ECO:0000256" key="4">
    <source>
        <dbReference type="ARBA" id="ARBA00023211"/>
    </source>
</evidence>
<dbReference type="GeneID" id="92207750"/>
<dbReference type="InterPro" id="IPR038222">
    <property type="entry name" value="DHHA2_dom_sf"/>
</dbReference>
<keyword evidence="7" id="KW-1185">Reference proteome</keyword>
<dbReference type="EMBL" id="OZ022407">
    <property type="protein sequence ID" value="CAK9438330.1"/>
    <property type="molecule type" value="Genomic_DNA"/>
</dbReference>
<dbReference type="Pfam" id="PF01368">
    <property type="entry name" value="DHH"/>
    <property type="match status" value="1"/>
</dbReference>
<proteinExistence type="predicted"/>
<accession>A0ABP0ZMA8</accession>
<dbReference type="Pfam" id="PF02833">
    <property type="entry name" value="DHHA2"/>
    <property type="match status" value="1"/>
</dbReference>
<keyword evidence="4" id="KW-0464">Manganese</keyword>
<keyword evidence="2" id="KW-0479">Metal-binding</keyword>
<sequence>MSIRQYLVNLKQSLAQKAVGLPLHVVTGNQSADMDSVISSIAYAYLTNRLTNPPNAVIPIINIAKVDFKLRRDIVKLLSYHNITEDLLFFIEDYDNFVAASGTTPVKLNLVDHNGLQGFEINKSYDEGLVDVVGIIDHHADEGKFLGANPRIIRSCGSNSSLVFGYFNELAKNEAAFWDKNSDLVELLIGPLLVDTSNMTQKVEEPDTFAYESYKKTLQDTIKTSEVAADLDSFYKTLKTAKKDLSGFEFGDILRKDYKQFKFAGGDNVGFSSIGKSLAWVSSHFTKESLKTTLSNFLKLSHIELLVITSSYTQKENDKYTREFCYYYEGSNKDRYANLDKLVANDLELNDDLYGGDKIDPVVAFVNQDSSAHLKIYNQQNIKASRKQVVPVVKDVLESA</sequence>
<evidence type="ECO:0000313" key="7">
    <source>
        <dbReference type="Proteomes" id="UP001497383"/>
    </source>
</evidence>
<dbReference type="InterPro" id="IPR004097">
    <property type="entry name" value="DHHA2"/>
</dbReference>
<dbReference type="PANTHER" id="PTHR12112">
    <property type="entry name" value="BNIP - RELATED"/>
    <property type="match status" value="1"/>
</dbReference>
<reference evidence="6 7" key="1">
    <citation type="submission" date="2024-03" db="EMBL/GenBank/DDBJ databases">
        <authorList>
            <person name="Brejova B."/>
        </authorList>
    </citation>
    <scope>NUCLEOTIDE SEQUENCE [LARGE SCALE GENOMIC DNA]</scope>
    <source>
        <strain evidence="6 7">CBS 14171</strain>
    </source>
</reference>
<evidence type="ECO:0000256" key="1">
    <source>
        <dbReference type="ARBA" id="ARBA00001936"/>
    </source>
</evidence>
<keyword evidence="3" id="KW-0378">Hydrolase</keyword>
<dbReference type="InterPro" id="IPR038763">
    <property type="entry name" value="DHH_sf"/>
</dbReference>
<dbReference type="RefSeq" id="XP_066829492.1">
    <property type="nucleotide sequence ID" value="XM_066972566.1"/>
</dbReference>
<dbReference type="Gene3D" id="3.10.310.20">
    <property type="entry name" value="DHHA2 domain"/>
    <property type="match status" value="1"/>
</dbReference>
<dbReference type="Gene3D" id="3.90.1640.10">
    <property type="entry name" value="inorganic pyrophosphatase (n-terminal core)"/>
    <property type="match status" value="1"/>
</dbReference>
<dbReference type="InterPro" id="IPR001667">
    <property type="entry name" value="DDH_dom"/>
</dbReference>
<dbReference type="PANTHER" id="PTHR12112:SF39">
    <property type="entry name" value="EG:152A3.5 PROTEIN (FBGN0003116_PN PROTEIN)"/>
    <property type="match status" value="1"/>
</dbReference>
<feature type="domain" description="DHHA2" evidence="5">
    <location>
        <begin position="235"/>
        <end position="397"/>
    </location>
</feature>
<evidence type="ECO:0000256" key="2">
    <source>
        <dbReference type="ARBA" id="ARBA00022723"/>
    </source>
</evidence>
<dbReference type="SUPFAM" id="SSF64182">
    <property type="entry name" value="DHH phosphoesterases"/>
    <property type="match status" value="1"/>
</dbReference>
<comment type="cofactor">
    <cofactor evidence="1">
        <name>Mn(2+)</name>
        <dbReference type="ChEBI" id="CHEBI:29035"/>
    </cofactor>
</comment>